<feature type="transmembrane region" description="Helical" evidence="2">
    <location>
        <begin position="27"/>
        <end position="47"/>
    </location>
</feature>
<feature type="transmembrane region" description="Helical" evidence="2">
    <location>
        <begin position="126"/>
        <end position="149"/>
    </location>
</feature>
<dbReference type="AlphaFoldDB" id="J0CYA2"/>
<feature type="compositionally biased region" description="Low complexity" evidence="1">
    <location>
        <begin position="539"/>
        <end position="549"/>
    </location>
</feature>
<keyword evidence="2" id="KW-1133">Transmembrane helix</keyword>
<name>J0CYA2_AURST</name>
<keyword evidence="2" id="KW-0472">Membrane</keyword>
<gene>
    <name evidence="4" type="ORF">AURDEDRAFT_174658</name>
</gene>
<dbReference type="OrthoDB" id="3190888at2759"/>
<feature type="transmembrane region" description="Helical" evidence="2">
    <location>
        <begin position="169"/>
        <end position="188"/>
    </location>
</feature>
<organism evidence="4 5">
    <name type="scientific">Auricularia subglabra (strain TFB-10046 / SS5)</name>
    <name type="common">White-rot fungus</name>
    <name type="synonym">Auricularia delicata (strain TFB10046)</name>
    <dbReference type="NCBI Taxonomy" id="717982"/>
    <lineage>
        <taxon>Eukaryota</taxon>
        <taxon>Fungi</taxon>
        <taxon>Dikarya</taxon>
        <taxon>Basidiomycota</taxon>
        <taxon>Agaricomycotina</taxon>
        <taxon>Agaricomycetes</taxon>
        <taxon>Auriculariales</taxon>
        <taxon>Auriculariaceae</taxon>
        <taxon>Auricularia</taxon>
    </lineage>
</organism>
<feature type="transmembrane region" description="Helical" evidence="2">
    <location>
        <begin position="96"/>
        <end position="114"/>
    </location>
</feature>
<dbReference type="EMBL" id="JH687866">
    <property type="protein sequence ID" value="EJD36268.1"/>
    <property type="molecule type" value="Genomic_DNA"/>
</dbReference>
<feature type="transmembrane region" description="Helical" evidence="2">
    <location>
        <begin position="200"/>
        <end position="221"/>
    </location>
</feature>
<feature type="region of interest" description="Disordered" evidence="1">
    <location>
        <begin position="574"/>
        <end position="682"/>
    </location>
</feature>
<feature type="transmembrane region" description="Helical" evidence="2">
    <location>
        <begin position="59"/>
        <end position="84"/>
    </location>
</feature>
<proteinExistence type="predicted"/>
<feature type="compositionally biased region" description="Basic residues" evidence="1">
    <location>
        <begin position="623"/>
        <end position="642"/>
    </location>
</feature>
<evidence type="ECO:0000313" key="4">
    <source>
        <dbReference type="EMBL" id="EJD36268.1"/>
    </source>
</evidence>
<feature type="compositionally biased region" description="Basic residues" evidence="1">
    <location>
        <begin position="650"/>
        <end position="662"/>
    </location>
</feature>
<evidence type="ECO:0000256" key="1">
    <source>
        <dbReference type="SAM" id="MobiDB-lite"/>
    </source>
</evidence>
<feature type="compositionally biased region" description="Low complexity" evidence="1">
    <location>
        <begin position="502"/>
        <end position="514"/>
    </location>
</feature>
<protein>
    <recommendedName>
        <fullName evidence="3">DUF6534 domain-containing protein</fullName>
    </recommendedName>
</protein>
<evidence type="ECO:0000259" key="3">
    <source>
        <dbReference type="Pfam" id="PF20152"/>
    </source>
</evidence>
<feature type="domain" description="DUF6534" evidence="3">
    <location>
        <begin position="173"/>
        <end position="258"/>
    </location>
</feature>
<keyword evidence="2" id="KW-0812">Transmembrane</keyword>
<dbReference type="InterPro" id="IPR045339">
    <property type="entry name" value="DUF6534"/>
</dbReference>
<reference evidence="5" key="1">
    <citation type="journal article" date="2012" name="Science">
        <title>The Paleozoic origin of enzymatic lignin decomposition reconstructed from 31 fungal genomes.</title>
        <authorList>
            <person name="Floudas D."/>
            <person name="Binder M."/>
            <person name="Riley R."/>
            <person name="Barry K."/>
            <person name="Blanchette R.A."/>
            <person name="Henrissat B."/>
            <person name="Martinez A.T."/>
            <person name="Otillar R."/>
            <person name="Spatafora J.W."/>
            <person name="Yadav J.S."/>
            <person name="Aerts A."/>
            <person name="Benoit I."/>
            <person name="Boyd A."/>
            <person name="Carlson A."/>
            <person name="Copeland A."/>
            <person name="Coutinho P.M."/>
            <person name="de Vries R.P."/>
            <person name="Ferreira P."/>
            <person name="Findley K."/>
            <person name="Foster B."/>
            <person name="Gaskell J."/>
            <person name="Glotzer D."/>
            <person name="Gorecki P."/>
            <person name="Heitman J."/>
            <person name="Hesse C."/>
            <person name="Hori C."/>
            <person name="Igarashi K."/>
            <person name="Jurgens J.A."/>
            <person name="Kallen N."/>
            <person name="Kersten P."/>
            <person name="Kohler A."/>
            <person name="Kuees U."/>
            <person name="Kumar T.K.A."/>
            <person name="Kuo A."/>
            <person name="LaButti K."/>
            <person name="Larrondo L.F."/>
            <person name="Lindquist E."/>
            <person name="Ling A."/>
            <person name="Lombard V."/>
            <person name="Lucas S."/>
            <person name="Lundell T."/>
            <person name="Martin R."/>
            <person name="McLaughlin D.J."/>
            <person name="Morgenstern I."/>
            <person name="Morin E."/>
            <person name="Murat C."/>
            <person name="Nagy L.G."/>
            <person name="Nolan M."/>
            <person name="Ohm R.A."/>
            <person name="Patyshakuliyeva A."/>
            <person name="Rokas A."/>
            <person name="Ruiz-Duenas F.J."/>
            <person name="Sabat G."/>
            <person name="Salamov A."/>
            <person name="Samejima M."/>
            <person name="Schmutz J."/>
            <person name="Slot J.C."/>
            <person name="St John F."/>
            <person name="Stenlid J."/>
            <person name="Sun H."/>
            <person name="Sun S."/>
            <person name="Syed K."/>
            <person name="Tsang A."/>
            <person name="Wiebenga A."/>
            <person name="Young D."/>
            <person name="Pisabarro A."/>
            <person name="Eastwood D.C."/>
            <person name="Martin F."/>
            <person name="Cullen D."/>
            <person name="Grigoriev I.V."/>
            <person name="Hibbett D.S."/>
        </authorList>
    </citation>
    <scope>NUCLEOTIDE SEQUENCE [LARGE SCALE GENOMIC DNA]</scope>
    <source>
        <strain evidence="5">TFB10046</strain>
    </source>
</reference>
<evidence type="ECO:0000256" key="2">
    <source>
        <dbReference type="SAM" id="Phobius"/>
    </source>
</evidence>
<sequence>MEPLVPSPEMLREALRLVKLSTGMLELGTALALFLTGIATLQVWNYYRNFPQDTASVKTLVMAVYCADTLHTALLLHATFHYSITSFGNFPALEPLVWSLNSSVLLNGMTYYCLRVFRITTSAATALACWTLAVLRLGFTIAETVTLFASGDRSVTATPTFRWEITATQVVGAVSDMSIAFFICQSLLRRKTEMTHTDRMVDKIVIFAVGSGLLTGLAALAECITCLKFPDNYIFLIPYSAVAKLFNNSMLASLNERDFTRREVATLSFRAASFAADSRPTFKKPDTWMERRDENTIELSTMKDNDLPVRFSPNLVHHSLRLDPTTSVIMFNLFRPMSNVLGFTTLKPDPNSQDPNNPINVFLPQQRVAITVDDAGPQMPGAWTYVPVPPAKLGPGVLDEGDNWPRPVIYDGECVFMKREEWDMLKLSGAWECTIPSIGYPVARLRPLDGPAQQFPYSTAYAFPNSGPKPESEARQSASSHTRADAARSFASSMSVDTVRPSASSVSLTSAMSVDTVRPTRHGSHLTSAMSVDTILPTHSSSHGRSMSYMSVDSVSPADRMSVDVDEMYPIAEEDEDDAHSETPTRTGNVGSPPPAAGPAPKGKKLERTTSSLSQPKAAGQKRPLHRQHRDKRVSPAPKRHHGAEESSPKKSRRSRRRRGHGFRGYETPRQKRQRERAEYHQRRRELAEEALLMELRAEAAKHAEQQAELMKVRARLAEMDRIEREARNREEHRLQSVRAYAARRRVRYVYGPYEGLLEWKRRYDDFAIKRKERGHAPLQIDDIPFPVLLHPPYSLKLVTYDEVKLFFAKVCHFVNPDDKELLSTFKKLRVHMHPDKFSGRKYAVIEGCDDEDGAMVVKVMNEVMQWINPNMDEWLSEVANGHLYCGVPAGY</sequence>
<dbReference type="PANTHER" id="PTHR40465">
    <property type="entry name" value="CHROMOSOME 1, WHOLE GENOME SHOTGUN SEQUENCE"/>
    <property type="match status" value="1"/>
</dbReference>
<accession>J0CYA2</accession>
<feature type="region of interest" description="Disordered" evidence="1">
    <location>
        <begin position="459"/>
        <end position="549"/>
    </location>
</feature>
<dbReference type="PANTHER" id="PTHR40465:SF1">
    <property type="entry name" value="DUF6534 DOMAIN-CONTAINING PROTEIN"/>
    <property type="match status" value="1"/>
</dbReference>
<dbReference type="KEGG" id="adl:AURDEDRAFT_174658"/>
<keyword evidence="5" id="KW-1185">Reference proteome</keyword>
<evidence type="ECO:0000313" key="5">
    <source>
        <dbReference type="Proteomes" id="UP000006514"/>
    </source>
</evidence>
<dbReference type="Proteomes" id="UP000006514">
    <property type="component" value="Unassembled WGS sequence"/>
</dbReference>
<dbReference type="InParanoid" id="J0CYA2"/>
<dbReference type="Pfam" id="PF20152">
    <property type="entry name" value="DUF6534"/>
    <property type="match status" value="1"/>
</dbReference>